<evidence type="ECO:0000259" key="4">
    <source>
        <dbReference type="Pfam" id="PF24883"/>
    </source>
</evidence>
<keyword evidence="1" id="KW-0677">Repeat</keyword>
<evidence type="ECO:0000313" key="5">
    <source>
        <dbReference type="EMBL" id="KAK9770028.1"/>
    </source>
</evidence>
<name>A0ABR2X8A7_9PEZI</name>
<feature type="domain" description="DUF7708" evidence="3">
    <location>
        <begin position="47"/>
        <end position="182"/>
    </location>
</feature>
<evidence type="ECO:0000256" key="1">
    <source>
        <dbReference type="ARBA" id="ARBA00022737"/>
    </source>
</evidence>
<organism evidence="5 6">
    <name type="scientific">Seiridium cardinale</name>
    <dbReference type="NCBI Taxonomy" id="138064"/>
    <lineage>
        <taxon>Eukaryota</taxon>
        <taxon>Fungi</taxon>
        <taxon>Dikarya</taxon>
        <taxon>Ascomycota</taxon>
        <taxon>Pezizomycotina</taxon>
        <taxon>Sordariomycetes</taxon>
        <taxon>Xylariomycetidae</taxon>
        <taxon>Amphisphaeriales</taxon>
        <taxon>Sporocadaceae</taxon>
        <taxon>Seiridium</taxon>
    </lineage>
</organism>
<comment type="caution">
    <text evidence="5">The sequence shown here is derived from an EMBL/GenBank/DDBJ whole genome shotgun (WGS) entry which is preliminary data.</text>
</comment>
<keyword evidence="6" id="KW-1185">Reference proteome</keyword>
<protein>
    <submittedName>
        <fullName evidence="5">NACHT domain-containing protein</fullName>
    </submittedName>
</protein>
<evidence type="ECO:0000256" key="2">
    <source>
        <dbReference type="SAM" id="Coils"/>
    </source>
</evidence>
<evidence type="ECO:0000313" key="6">
    <source>
        <dbReference type="Proteomes" id="UP001465668"/>
    </source>
</evidence>
<evidence type="ECO:0000259" key="3">
    <source>
        <dbReference type="Pfam" id="PF24809"/>
    </source>
</evidence>
<feature type="coiled-coil region" evidence="2">
    <location>
        <begin position="206"/>
        <end position="238"/>
    </location>
</feature>
<dbReference type="Pfam" id="PF24809">
    <property type="entry name" value="DUF7708"/>
    <property type="match status" value="1"/>
</dbReference>
<dbReference type="InterPro" id="IPR056125">
    <property type="entry name" value="DUF7708"/>
</dbReference>
<keyword evidence="2" id="KW-0175">Coiled coil</keyword>
<sequence>MRIASLSNDGVFNAAQDAFRATLSSKDCVHYTPASPAEVLSSLGQFKKLNSRLQTYFDALNVIASVDDTAALAYGAVRVVLQLACALPTFFDKLLTTIDRLADTFPQYETIIQILDDQPVPRMRQHLEKVYQDFFEFLRLAAKVFTASSGRIKRPAEMIANVIWKPFDATFSDIISRMDYHRNFVLEELEILQAQRAKDVDREAVLERAQAEKERHRAEESRERTRRLEDLAREAREAHIMDVQESSVRRTMSWLSPPRFAEALEISQEHRIDGTAEWIFDEMAFTAWASTKAGVHTPMKWITMPPWVLWVYASSVYDKLVEDKSTQEPHNMTCYFFFKHTDPANSTIEAAFRSALAQIIHRNRNNTELLDKFLFIQSDPVSSSGQLHATAKELFDLMCMCANSLGQINFIVDGIDEAIDPGDVGMKLTALTTTAPVKLICFSRPNVSQLHCTVPAPHCIDFNRHVANADIRVFLECEIQTMVEERKIPTSADVSMLGTTLLGGADGMFLWAKLMIRYLRSPALTPSRRLRIIDSVRFPEGLDAMYDRIVSLILASNKPEMELAKSILFWIQANNSDARMDIDWLQAAVGDHIDPDETERFSSLAVAVCGGLVEFSERDGFRYMHLTVREYFDNTSSGRREKDTLVPEPAKARFEIVSACIKHLISHAPLERHTSRTPGNTYPSGEDMLKFRESFEAFATRSWIDNLVDISPGTILIDSDNGQKNCAEEQYSVPLKTTISSFLDNPLALGFWVETLYSIQTPIEDIVKQIMGWTQRGSIYSDDSLAKRLQNLAGDLQSIENEWGSRLLVQPNLLWNDVMLFSKTKTLSMLDTSNIGTVTTLLPKNPGGTMGSRIPFLCSISSTSRDGLTTGVLSIMPSAEFVQFWHSTTTSEAYGLGEKFCGGWAAIYELWQSGSNSRVASLNIPLSQVEVRTLFRQSFRQRGHEYQVDSVNFDTSFPLAIGHDCLAFSVLRTIYKVLPDEPKSLAEYRSCLFPLEFLDHFKAKWGQDLKMFCPENHGTLPHIFHISWRDWYTYSVSFSPDGKLVAFADYQQPCLMNMAVFEIHQSPSLGLQRINSIKARLGLPRVKEMQFHVDMPLLIFLTETKVWLWPFNNGKRKFDTGHVQPTDRIKSVSSLERGLCSLERTTSGSYLDLARDAPTATSLTTTNNVIELEIHQRNSPGSKAHIQLLALPNSFDTTNIAISTKIPTEPDQPLTITLNKSASEDYTLERHKDFAHPTIIEKSVRSEDFSKAKNKRRQQGEILRGVVVGCIAWVSIDGAHDPAACYTYEQHDFCFVELGVAHYLFEYEPNRLFFLEHGVVKHFFQHEQCGFIVIKYEHYDFFLELGIVRYFYTSTITSPIRRPCGSRSRQKRDTNPDFPLQVGYGSLTLTIPAITATTLEAVTNIPEPVTSGEVTITRDSGDTVIETVTVAVTVQTQETLSISCGITLAPPATVTETTATSFFHQGVSTRVYRLI</sequence>
<dbReference type="Pfam" id="PF24883">
    <property type="entry name" value="NPHP3_N"/>
    <property type="match status" value="1"/>
</dbReference>
<gene>
    <name evidence="5" type="ORF">SCAR479_13287</name>
</gene>
<dbReference type="PANTHER" id="PTHR10039">
    <property type="entry name" value="AMELOGENIN"/>
    <property type="match status" value="1"/>
</dbReference>
<dbReference type="EMBL" id="JARVKM010000103">
    <property type="protein sequence ID" value="KAK9770028.1"/>
    <property type="molecule type" value="Genomic_DNA"/>
</dbReference>
<dbReference type="Proteomes" id="UP001465668">
    <property type="component" value="Unassembled WGS sequence"/>
</dbReference>
<dbReference type="PANTHER" id="PTHR10039:SF15">
    <property type="entry name" value="NACHT DOMAIN-CONTAINING PROTEIN"/>
    <property type="match status" value="1"/>
</dbReference>
<dbReference type="InterPro" id="IPR056884">
    <property type="entry name" value="NPHP3-like_N"/>
</dbReference>
<feature type="domain" description="Nephrocystin 3-like N-terminal" evidence="4">
    <location>
        <begin position="274"/>
        <end position="444"/>
    </location>
</feature>
<accession>A0ABR2X8A7</accession>
<reference evidence="5 6" key="1">
    <citation type="submission" date="2024-02" db="EMBL/GenBank/DDBJ databases">
        <title>First draft genome assembly of two strains of Seiridium cardinale.</title>
        <authorList>
            <person name="Emiliani G."/>
            <person name="Scali E."/>
        </authorList>
    </citation>
    <scope>NUCLEOTIDE SEQUENCE [LARGE SCALE GENOMIC DNA]</scope>
    <source>
        <strain evidence="5 6">BM-138-000479</strain>
    </source>
</reference>
<proteinExistence type="predicted"/>